<keyword evidence="3 6" id="KW-0238">DNA-binding</keyword>
<dbReference type="Pfam" id="PF03466">
    <property type="entry name" value="LysR_substrate"/>
    <property type="match status" value="1"/>
</dbReference>
<comment type="similarity">
    <text evidence="1">Belongs to the LysR transcriptional regulatory family.</text>
</comment>
<dbReference type="AlphaFoldDB" id="A0A1M4URI8"/>
<dbReference type="Gene3D" id="1.10.10.10">
    <property type="entry name" value="Winged helix-like DNA-binding domain superfamily/Winged helix DNA-binding domain"/>
    <property type="match status" value="1"/>
</dbReference>
<sequence length="299" mass="32905">MANPFKVPLNALRAIEIVGRGGTLSTAADELGVTPGAVSQHIRRAEERLGYVLFERDRTGLRPTPALDVALPHLHRGFQALADGVAAIEQSHSGTLTLSAAPAFAARWLVQRLGRFSRENPEIEIRFSATVALVDLNHSDIDCAIRLGRGNWPDLQSECLLPQPFFPVATPEWLAKLKTPADLAHVPVIHDEGTMVDWREWFAAAGQPMPDLAGPRFSDPILGLEAAMAGQGVMLAWDMVVADALALGRLVRPFDAEVESRFAYWFVTTEASSRSRKVRLFRDWLKREIALTQGRPSAF</sequence>
<dbReference type="InterPro" id="IPR036390">
    <property type="entry name" value="WH_DNA-bd_sf"/>
</dbReference>
<dbReference type="CDD" id="cd08432">
    <property type="entry name" value="PBP2_GcdR_TrpI_HvrB_AmpR_like"/>
    <property type="match status" value="1"/>
</dbReference>
<organism evidence="6 7">
    <name type="scientific">Kaistia soli DSM 19436</name>
    <dbReference type="NCBI Taxonomy" id="1122133"/>
    <lineage>
        <taxon>Bacteria</taxon>
        <taxon>Pseudomonadati</taxon>
        <taxon>Pseudomonadota</taxon>
        <taxon>Alphaproteobacteria</taxon>
        <taxon>Hyphomicrobiales</taxon>
        <taxon>Kaistiaceae</taxon>
        <taxon>Kaistia</taxon>
    </lineage>
</organism>
<dbReference type="GO" id="GO:0006351">
    <property type="term" value="P:DNA-templated transcription"/>
    <property type="evidence" value="ECO:0007669"/>
    <property type="project" value="TreeGrafter"/>
</dbReference>
<dbReference type="STRING" id="1122133.SAMN02745157_0518"/>
<evidence type="ECO:0000256" key="4">
    <source>
        <dbReference type="ARBA" id="ARBA00023163"/>
    </source>
</evidence>
<keyword evidence="4" id="KW-0804">Transcription</keyword>
<dbReference type="SUPFAM" id="SSF53850">
    <property type="entry name" value="Periplasmic binding protein-like II"/>
    <property type="match status" value="1"/>
</dbReference>
<evidence type="ECO:0000313" key="6">
    <source>
        <dbReference type="EMBL" id="SHE59257.1"/>
    </source>
</evidence>
<dbReference type="InterPro" id="IPR000847">
    <property type="entry name" value="LysR_HTH_N"/>
</dbReference>
<dbReference type="Proteomes" id="UP000184485">
    <property type="component" value="Unassembled WGS sequence"/>
</dbReference>
<name>A0A1M4URI8_9HYPH</name>
<dbReference type="Gene3D" id="3.40.190.10">
    <property type="entry name" value="Periplasmic binding protein-like II"/>
    <property type="match status" value="2"/>
</dbReference>
<proteinExistence type="inferred from homology"/>
<dbReference type="PROSITE" id="PS50931">
    <property type="entry name" value="HTH_LYSR"/>
    <property type="match status" value="1"/>
</dbReference>
<dbReference type="InterPro" id="IPR005119">
    <property type="entry name" value="LysR_subst-bd"/>
</dbReference>
<dbReference type="GO" id="GO:0003700">
    <property type="term" value="F:DNA-binding transcription factor activity"/>
    <property type="evidence" value="ECO:0007669"/>
    <property type="project" value="InterPro"/>
</dbReference>
<evidence type="ECO:0000256" key="2">
    <source>
        <dbReference type="ARBA" id="ARBA00023015"/>
    </source>
</evidence>
<dbReference type="RefSeq" id="WP_073051214.1">
    <property type="nucleotide sequence ID" value="NZ_FQUP01000001.1"/>
</dbReference>
<keyword evidence="2" id="KW-0805">Transcription regulation</keyword>
<dbReference type="PANTHER" id="PTHR30537:SF26">
    <property type="entry name" value="GLYCINE CLEAVAGE SYSTEM TRANSCRIPTIONAL ACTIVATOR"/>
    <property type="match status" value="1"/>
</dbReference>
<gene>
    <name evidence="6" type="ORF">SAMN02745157_0518</name>
</gene>
<dbReference type="InterPro" id="IPR058163">
    <property type="entry name" value="LysR-type_TF_proteobact-type"/>
</dbReference>
<evidence type="ECO:0000259" key="5">
    <source>
        <dbReference type="PROSITE" id="PS50931"/>
    </source>
</evidence>
<dbReference type="SUPFAM" id="SSF46785">
    <property type="entry name" value="Winged helix' DNA-binding domain"/>
    <property type="match status" value="1"/>
</dbReference>
<evidence type="ECO:0000313" key="7">
    <source>
        <dbReference type="Proteomes" id="UP000184485"/>
    </source>
</evidence>
<evidence type="ECO:0000256" key="3">
    <source>
        <dbReference type="ARBA" id="ARBA00023125"/>
    </source>
</evidence>
<feature type="domain" description="HTH lysR-type" evidence="5">
    <location>
        <begin position="7"/>
        <end position="64"/>
    </location>
</feature>
<dbReference type="InterPro" id="IPR036388">
    <property type="entry name" value="WH-like_DNA-bd_sf"/>
</dbReference>
<dbReference type="OrthoDB" id="9793571at2"/>
<accession>A0A1M4URI8</accession>
<dbReference type="GO" id="GO:0043565">
    <property type="term" value="F:sequence-specific DNA binding"/>
    <property type="evidence" value="ECO:0007669"/>
    <property type="project" value="TreeGrafter"/>
</dbReference>
<dbReference type="EMBL" id="FQUP01000001">
    <property type="protein sequence ID" value="SHE59257.1"/>
    <property type="molecule type" value="Genomic_DNA"/>
</dbReference>
<dbReference type="Pfam" id="PF00126">
    <property type="entry name" value="HTH_1"/>
    <property type="match status" value="1"/>
</dbReference>
<keyword evidence="7" id="KW-1185">Reference proteome</keyword>
<dbReference type="PANTHER" id="PTHR30537">
    <property type="entry name" value="HTH-TYPE TRANSCRIPTIONAL REGULATOR"/>
    <property type="match status" value="1"/>
</dbReference>
<protein>
    <submittedName>
        <fullName evidence="6">DNA-binding transcriptional regulator, LysR family</fullName>
    </submittedName>
</protein>
<evidence type="ECO:0000256" key="1">
    <source>
        <dbReference type="ARBA" id="ARBA00009437"/>
    </source>
</evidence>
<reference evidence="6 7" key="1">
    <citation type="submission" date="2016-11" db="EMBL/GenBank/DDBJ databases">
        <authorList>
            <person name="Jaros S."/>
            <person name="Januszkiewicz K."/>
            <person name="Wedrychowicz H."/>
        </authorList>
    </citation>
    <scope>NUCLEOTIDE SEQUENCE [LARGE SCALE GENOMIC DNA]</scope>
    <source>
        <strain evidence="6 7">DSM 19436</strain>
    </source>
</reference>